<name>W2C2X1_9BACT</name>
<reference evidence="1 2" key="1">
    <citation type="submission" date="2013-11" db="EMBL/GenBank/DDBJ databases">
        <title>Single cell genomics of uncultured Tannerella BU063 (oral taxon 286).</title>
        <authorList>
            <person name="Beall C.J."/>
            <person name="Campbell A.G."/>
            <person name="Griffen A.L."/>
            <person name="Podar M."/>
            <person name="Leys E.J."/>
        </authorList>
    </citation>
    <scope>NUCLEOTIDE SEQUENCE [LARGE SCALE GENOMIC DNA]</scope>
    <source>
        <strain evidence="1">Cell 2</strain>
    </source>
</reference>
<protein>
    <submittedName>
        <fullName evidence="1">Uncharacterized protein</fullName>
    </submittedName>
</protein>
<proteinExistence type="predicted"/>
<evidence type="ECO:0000313" key="2">
    <source>
        <dbReference type="Proteomes" id="UP000018837"/>
    </source>
</evidence>
<accession>W2C2X1</accession>
<evidence type="ECO:0000313" key="1">
    <source>
        <dbReference type="EMBL" id="ETK01510.1"/>
    </source>
</evidence>
<dbReference type="AlphaFoldDB" id="W2C2X1"/>
<comment type="caution">
    <text evidence="1">The sequence shown here is derived from an EMBL/GenBank/DDBJ whole genome shotgun (WGS) entry which is preliminary data.</text>
</comment>
<gene>
    <name evidence="1" type="ORF">N425_09585</name>
</gene>
<dbReference type="Proteomes" id="UP000018837">
    <property type="component" value="Unassembled WGS sequence"/>
</dbReference>
<organism evidence="1 2">
    <name type="scientific">Tannerella sp. oral taxon BU063 isolate Cell 2</name>
    <dbReference type="NCBI Taxonomy" id="1411148"/>
    <lineage>
        <taxon>Bacteria</taxon>
        <taxon>Pseudomonadati</taxon>
        <taxon>Bacteroidota</taxon>
        <taxon>Bacteroidia</taxon>
        <taxon>Bacteroidales</taxon>
        <taxon>Tannerellaceae</taxon>
        <taxon>Tannerella</taxon>
    </lineage>
</organism>
<sequence>MGSFLVCRLILPDTGVSIQQDAKDESFNTFDNNRVAKVDLFATYAIQGAGLRSSLWEAGNGL</sequence>
<dbReference type="EMBL" id="AYUF01000481">
    <property type="protein sequence ID" value="ETK01510.1"/>
    <property type="molecule type" value="Genomic_DNA"/>
</dbReference>